<dbReference type="InterPro" id="IPR035396">
    <property type="entry name" value="Bac_rhamnosid6H"/>
</dbReference>
<dbReference type="PANTHER" id="PTHR33307">
    <property type="entry name" value="ALPHA-RHAMNOSIDASE (EUROFUNG)"/>
    <property type="match status" value="1"/>
</dbReference>
<dbReference type="Pfam" id="PF08531">
    <property type="entry name" value="Bac_rhamnosid_N"/>
    <property type="match status" value="1"/>
</dbReference>
<dbReference type="Gene3D" id="2.60.40.10">
    <property type="entry name" value="Immunoglobulins"/>
    <property type="match status" value="1"/>
</dbReference>
<comment type="caution">
    <text evidence="8">The sequence shown here is derived from an EMBL/GenBank/DDBJ whole genome shotgun (WGS) entry which is preliminary data.</text>
</comment>
<evidence type="ECO:0000259" key="6">
    <source>
        <dbReference type="Pfam" id="PF17389"/>
    </source>
</evidence>
<dbReference type="InterPro" id="IPR013737">
    <property type="entry name" value="Bac_rhamnosid_N"/>
</dbReference>
<keyword evidence="3" id="KW-0378">Hydrolase</keyword>
<dbReference type="Gene3D" id="2.60.420.10">
    <property type="entry name" value="Maltose phosphorylase, domain 3"/>
    <property type="match status" value="1"/>
</dbReference>
<dbReference type="Pfam" id="PF17390">
    <property type="entry name" value="Bac_rhamnosid_C"/>
    <property type="match status" value="1"/>
</dbReference>
<dbReference type="Proteomes" id="UP001515480">
    <property type="component" value="Unassembled WGS sequence"/>
</dbReference>
<reference evidence="8 9" key="1">
    <citation type="journal article" date="2024" name="Science">
        <title>Giant polyketide synthase enzymes in the biosynthesis of giant marine polyether toxins.</title>
        <authorList>
            <person name="Fallon T.R."/>
            <person name="Shende V.V."/>
            <person name="Wierzbicki I.H."/>
            <person name="Pendleton A.L."/>
            <person name="Watervoot N.F."/>
            <person name="Auber R.P."/>
            <person name="Gonzalez D.J."/>
            <person name="Wisecaver J.H."/>
            <person name="Moore B.S."/>
        </authorList>
    </citation>
    <scope>NUCLEOTIDE SEQUENCE [LARGE SCALE GENOMIC DNA]</scope>
    <source>
        <strain evidence="8 9">12B1</strain>
    </source>
</reference>
<protein>
    <recommendedName>
        <fullName evidence="2">alpha-L-rhamnosidase</fullName>
        <ecNumber evidence="2">3.2.1.40</ecNumber>
    </recommendedName>
</protein>
<dbReference type="Pfam" id="PF17389">
    <property type="entry name" value="Bac_rhamnosid6H"/>
    <property type="match status" value="1"/>
</dbReference>
<keyword evidence="9" id="KW-1185">Reference proteome</keyword>
<proteinExistence type="predicted"/>
<organism evidence="8 9">
    <name type="scientific">Prymnesium parvum</name>
    <name type="common">Toxic golden alga</name>
    <dbReference type="NCBI Taxonomy" id="97485"/>
    <lineage>
        <taxon>Eukaryota</taxon>
        <taxon>Haptista</taxon>
        <taxon>Haptophyta</taxon>
        <taxon>Prymnesiophyceae</taxon>
        <taxon>Prymnesiales</taxon>
        <taxon>Prymnesiaceae</taxon>
        <taxon>Prymnesium</taxon>
    </lineage>
</organism>
<dbReference type="InterPro" id="IPR008928">
    <property type="entry name" value="6-hairpin_glycosidase_sf"/>
</dbReference>
<evidence type="ECO:0000256" key="3">
    <source>
        <dbReference type="ARBA" id="ARBA00022801"/>
    </source>
</evidence>
<dbReference type="GO" id="GO:0005975">
    <property type="term" value="P:carbohydrate metabolic process"/>
    <property type="evidence" value="ECO:0007669"/>
    <property type="project" value="InterPro"/>
</dbReference>
<dbReference type="EC" id="3.2.1.40" evidence="2"/>
<accession>A0AB34JDH4</accession>
<dbReference type="PIRSF" id="PIRSF010631">
    <property type="entry name" value="A-rhamnsds"/>
    <property type="match status" value="1"/>
</dbReference>
<dbReference type="InterPro" id="IPR008902">
    <property type="entry name" value="Rhamnosid_concanavalin"/>
</dbReference>
<feature type="domain" description="Alpha-L-rhamnosidase six-hairpin glycosidase" evidence="6">
    <location>
        <begin position="449"/>
        <end position="789"/>
    </location>
</feature>
<dbReference type="PANTHER" id="PTHR33307:SF6">
    <property type="entry name" value="ALPHA-RHAMNOSIDASE (EUROFUNG)-RELATED"/>
    <property type="match status" value="1"/>
</dbReference>
<dbReference type="InterPro" id="IPR016007">
    <property type="entry name" value="Alpha_rhamnosid"/>
</dbReference>
<dbReference type="InterPro" id="IPR012341">
    <property type="entry name" value="6hp_glycosidase-like_sf"/>
</dbReference>
<dbReference type="InterPro" id="IPR013783">
    <property type="entry name" value="Ig-like_fold"/>
</dbReference>
<evidence type="ECO:0000259" key="4">
    <source>
        <dbReference type="Pfam" id="PF05592"/>
    </source>
</evidence>
<dbReference type="Gene3D" id="2.60.120.260">
    <property type="entry name" value="Galactose-binding domain-like"/>
    <property type="match status" value="2"/>
</dbReference>
<evidence type="ECO:0000256" key="1">
    <source>
        <dbReference type="ARBA" id="ARBA00001445"/>
    </source>
</evidence>
<feature type="domain" description="Alpha-L-rhamnosidase concanavalin-like" evidence="4">
    <location>
        <begin position="339"/>
        <end position="444"/>
    </location>
</feature>
<evidence type="ECO:0000259" key="7">
    <source>
        <dbReference type="Pfam" id="PF17390"/>
    </source>
</evidence>
<dbReference type="InterPro" id="IPR035398">
    <property type="entry name" value="Bac_rhamnosid_C"/>
</dbReference>
<dbReference type="SUPFAM" id="SSF48208">
    <property type="entry name" value="Six-hairpin glycosidases"/>
    <property type="match status" value="1"/>
</dbReference>
<evidence type="ECO:0000259" key="5">
    <source>
        <dbReference type="Pfam" id="PF08531"/>
    </source>
</evidence>
<sequence>MMMMAAAALSRHETGAAPAFSIVEQAVEYLHEPLGLDVPPRFSWKLSPRDQPARGLSPLAYRLTVRHLQNESVIWDSGKTASATTHLVAYAGPPLRSDGRFSWSVISFLNDGSAVESPRASFGTALLRADEWKATWITGGDAARLLRKEFSVASPPRSHATLFVAGIGYHEVELNGNKVGDGKLDAGWSTFSKRVYFNSFDVTHLLARGVNAVGVSLGNGWFSCGVSPGTSQPGCVNSPPQLLLQLQIDETPVLLSDLSWKVHAGPITYDSLYNGEHYDGRLEEQVAGWSTAPFNDAQWQAAAYAKSAANGALLASRLFQPIRHLKTFAPLAVRSPRLGVQVFDFGQNMAGVVRLKGMRCAAGSNVTIRHAELLMHPPYGDYDGSTIYVGNLRGAKATDIYTCRGDGSGETYAPTFTQHGFRYAEVSGLLAPLTETQVEAVEMHTDIQQHSSVVFASPMLNAIQHATLWGQKSNVMSVPTDCDQRDERRGWTGDAALTFEEALYNFGMGAVYSRWLDEFRDDQAADGASNDFVPALGQGDGAPNWQSAFPSIVWGLYKYYGDTAVVRRNYAALSRYYDNLERLYNSSSKLAAYATGFGDWVPAGPMGNTHLIGAFALLHDLQMGASFFNISDLPAGPARAARCALLLRRAAADFHSAFFNASTGYYGTGLQTEQALPLYLGIVPKEVLPRVLNHTIADIAQHGGHTTSGIIGIRCMLDALTDAQRTDVALDMLLSDSYPSYGYMLKGGDHGWEPATTLWELWDSDSQGPSMNSRNHIMFGSVSAWFYRKLIGITPLTPGFERISIRPSGIGHSSLKHASAVVATPRGDIVVSVEANSTSMTLGITLPVGTTSVVAMPLFTTQEVHGAFAISERGASVWCMNAFESGVSGVRAGKLSPDGSYVELEVDSGMYHFEARISTHC</sequence>
<dbReference type="Pfam" id="PF25788">
    <property type="entry name" value="Ig_Rha78A_N"/>
    <property type="match status" value="1"/>
</dbReference>
<evidence type="ECO:0000313" key="8">
    <source>
        <dbReference type="EMBL" id="KAL1519611.1"/>
    </source>
</evidence>
<dbReference type="AlphaFoldDB" id="A0AB34JDH4"/>
<feature type="domain" description="Bacterial alpha-L-rhamnosidase N-terminal" evidence="5">
    <location>
        <begin position="159"/>
        <end position="323"/>
    </location>
</feature>
<dbReference type="Pfam" id="PF05592">
    <property type="entry name" value="Bac_rhamnosid"/>
    <property type="match status" value="1"/>
</dbReference>
<dbReference type="GO" id="GO:0030596">
    <property type="term" value="F:alpha-L-rhamnosidase activity"/>
    <property type="evidence" value="ECO:0007669"/>
    <property type="project" value="UniProtKB-EC"/>
</dbReference>
<evidence type="ECO:0000256" key="2">
    <source>
        <dbReference type="ARBA" id="ARBA00012652"/>
    </source>
</evidence>
<evidence type="ECO:0000313" key="9">
    <source>
        <dbReference type="Proteomes" id="UP001515480"/>
    </source>
</evidence>
<dbReference type="Gene3D" id="1.50.10.10">
    <property type="match status" value="1"/>
</dbReference>
<name>A0AB34JDH4_PRYPA</name>
<gene>
    <name evidence="8" type="ORF">AB1Y20_023124</name>
</gene>
<comment type="catalytic activity">
    <reaction evidence="1">
        <text>Hydrolysis of terminal non-reducing alpha-L-rhamnose residues in alpha-L-rhamnosides.</text>
        <dbReference type="EC" id="3.2.1.40"/>
    </reaction>
</comment>
<dbReference type="EMBL" id="JBGBPQ010000009">
    <property type="protein sequence ID" value="KAL1519611.1"/>
    <property type="molecule type" value="Genomic_DNA"/>
</dbReference>
<feature type="domain" description="Alpha-L-rhamnosidase C-terminal" evidence="7">
    <location>
        <begin position="792"/>
        <end position="864"/>
    </location>
</feature>